<accession>A0A067K7W5</accession>
<sequence>MSCSSQTAFPTLKIVTIPFSDLKDKNVDLSTKIEEGFGPNGLGILSVKDVPEFSSLRQNLLQLSPRLASLPEEKKKQLEDPNSRYNFGWSHGKEKLESGKPDLFKGSFYANPVLDVPTTDPNLIERYPHYCGSNIWPDKVLPELEIAFKSLGKLILDVGLMVAYHCDQYVSKGIKMNEDESLEQLLLRSRCHKGRLLYYLPTEESDSIQNGDSVSSWCGWHTDHSSLTGLTCAMFKRDGVEIPCPDSAAGLYIKTRTDQIVKVVFGEDEIAYQVGETTEILSRGFLCATPHCVRAPKGKEASGVDRSTFALFMQPDWDEKLNFPEEMHIHKELMLANCSLTFGEYSDKLLDKYYHMKM</sequence>
<dbReference type="EMBL" id="KK914582">
    <property type="protein sequence ID" value="KDP32316.1"/>
    <property type="molecule type" value="Genomic_DNA"/>
</dbReference>
<keyword evidence="1" id="KW-0479">Metal-binding</keyword>
<dbReference type="InterPro" id="IPR026992">
    <property type="entry name" value="DIOX_N"/>
</dbReference>
<evidence type="ECO:0000256" key="2">
    <source>
        <dbReference type="ARBA" id="ARBA00023004"/>
    </source>
</evidence>
<feature type="domain" description="Non-haem dioxygenase N-terminal" evidence="3">
    <location>
        <begin position="17"/>
        <end position="138"/>
    </location>
</feature>
<evidence type="ECO:0000313" key="4">
    <source>
        <dbReference type="EMBL" id="KDP32316.1"/>
    </source>
</evidence>
<keyword evidence="5" id="KW-1185">Reference proteome</keyword>
<evidence type="ECO:0000259" key="3">
    <source>
        <dbReference type="Pfam" id="PF14226"/>
    </source>
</evidence>
<protein>
    <recommendedName>
        <fullName evidence="3">Non-haem dioxygenase N-terminal domain-containing protein</fullName>
    </recommendedName>
</protein>
<dbReference type="AlphaFoldDB" id="A0A067K7W5"/>
<organism evidence="4 5">
    <name type="scientific">Jatropha curcas</name>
    <name type="common">Barbados nut</name>
    <dbReference type="NCBI Taxonomy" id="180498"/>
    <lineage>
        <taxon>Eukaryota</taxon>
        <taxon>Viridiplantae</taxon>
        <taxon>Streptophyta</taxon>
        <taxon>Embryophyta</taxon>
        <taxon>Tracheophyta</taxon>
        <taxon>Spermatophyta</taxon>
        <taxon>Magnoliopsida</taxon>
        <taxon>eudicotyledons</taxon>
        <taxon>Gunneridae</taxon>
        <taxon>Pentapetalae</taxon>
        <taxon>rosids</taxon>
        <taxon>fabids</taxon>
        <taxon>Malpighiales</taxon>
        <taxon>Euphorbiaceae</taxon>
        <taxon>Crotonoideae</taxon>
        <taxon>Jatropheae</taxon>
        <taxon>Jatropha</taxon>
    </lineage>
</organism>
<dbReference type="GO" id="GO:0046872">
    <property type="term" value="F:metal ion binding"/>
    <property type="evidence" value="ECO:0007669"/>
    <property type="project" value="UniProtKB-KW"/>
</dbReference>
<name>A0A067K7W5_JATCU</name>
<dbReference type="PANTHER" id="PTHR48420:SF1">
    <property type="entry name" value="NON-HAEM DIOXYGENASE N-TERMINAL DOMAIN-CONTAINING PROTEIN"/>
    <property type="match status" value="1"/>
</dbReference>
<dbReference type="Pfam" id="PF14226">
    <property type="entry name" value="DIOX_N"/>
    <property type="match status" value="1"/>
</dbReference>
<evidence type="ECO:0000313" key="5">
    <source>
        <dbReference type="Proteomes" id="UP000027138"/>
    </source>
</evidence>
<proteinExistence type="predicted"/>
<dbReference type="Gene3D" id="2.60.120.330">
    <property type="entry name" value="B-lactam Antibiotic, Isopenicillin N Synthase, Chain"/>
    <property type="match status" value="1"/>
</dbReference>
<dbReference type="PANTHER" id="PTHR48420">
    <property type="entry name" value="NON-HAEM DIOXYGENASE N-TERMINAL DOMAIN-CONTAINING PROTEIN"/>
    <property type="match status" value="1"/>
</dbReference>
<reference evidence="4 5" key="1">
    <citation type="journal article" date="2014" name="PLoS ONE">
        <title>Global Analysis of Gene Expression Profiles in Physic Nut (Jatropha curcas L.) Seedlings Exposed to Salt Stress.</title>
        <authorList>
            <person name="Zhang L."/>
            <person name="Zhang C."/>
            <person name="Wu P."/>
            <person name="Chen Y."/>
            <person name="Li M."/>
            <person name="Jiang H."/>
            <person name="Wu G."/>
        </authorList>
    </citation>
    <scope>NUCLEOTIDE SEQUENCE [LARGE SCALE GENOMIC DNA]</scope>
    <source>
        <strain evidence="5">cv. GZQX0401</strain>
        <tissue evidence="4">Young leaves</tissue>
    </source>
</reference>
<dbReference type="InterPro" id="IPR027443">
    <property type="entry name" value="IPNS-like_sf"/>
</dbReference>
<gene>
    <name evidence="4" type="ORF">JCGZ_13241</name>
</gene>
<dbReference type="FunFam" id="2.60.120.330:FF:000031">
    <property type="entry name" value="2-oxoglutarate (2OG) and Fe(II)-dependent oxygenase superfamily protein"/>
    <property type="match status" value="1"/>
</dbReference>
<evidence type="ECO:0000256" key="1">
    <source>
        <dbReference type="ARBA" id="ARBA00022723"/>
    </source>
</evidence>
<keyword evidence="2" id="KW-0408">Iron</keyword>
<dbReference type="SUPFAM" id="SSF51197">
    <property type="entry name" value="Clavaminate synthase-like"/>
    <property type="match status" value="1"/>
</dbReference>
<dbReference type="Proteomes" id="UP000027138">
    <property type="component" value="Unassembled WGS sequence"/>
</dbReference>
<dbReference type="OrthoDB" id="438224at2759"/>